<gene>
    <name evidence="1" type="ORF">FJQ98_13950</name>
</gene>
<name>A0ABX7AKP8_9BACI</name>
<evidence type="ECO:0000313" key="2">
    <source>
        <dbReference type="Proteomes" id="UP000596049"/>
    </source>
</evidence>
<keyword evidence="2" id="KW-1185">Reference proteome</keyword>
<evidence type="ECO:0000313" key="1">
    <source>
        <dbReference type="EMBL" id="QQP10392.1"/>
    </source>
</evidence>
<protein>
    <recommendedName>
        <fullName evidence="3">Transposase</fullName>
    </recommendedName>
</protein>
<proteinExistence type="predicted"/>
<organism evidence="1 2">
    <name type="scientific">Lysinibacillus agricola</name>
    <dbReference type="NCBI Taxonomy" id="2590012"/>
    <lineage>
        <taxon>Bacteria</taxon>
        <taxon>Bacillati</taxon>
        <taxon>Bacillota</taxon>
        <taxon>Bacilli</taxon>
        <taxon>Bacillales</taxon>
        <taxon>Bacillaceae</taxon>
        <taxon>Lysinibacillus</taxon>
    </lineage>
</organism>
<dbReference type="RefSeq" id="WP_201406470.1">
    <property type="nucleotide sequence ID" value="NZ_CP067341.1"/>
</dbReference>
<evidence type="ECO:0008006" key="3">
    <source>
        <dbReference type="Google" id="ProtNLM"/>
    </source>
</evidence>
<reference evidence="1 2" key="1">
    <citation type="submission" date="2020-01" db="EMBL/GenBank/DDBJ databases">
        <authorList>
            <person name="Liu G."/>
            <person name="Liu B."/>
        </authorList>
    </citation>
    <scope>NUCLEOTIDE SEQUENCE [LARGE SCALE GENOMIC DNA]</scope>
    <source>
        <strain evidence="1 2">FJAT-51161</strain>
    </source>
</reference>
<dbReference type="EMBL" id="CP067341">
    <property type="protein sequence ID" value="QQP10392.1"/>
    <property type="molecule type" value="Genomic_DNA"/>
</dbReference>
<sequence length="503" mass="59029">MTKWKKDCFIIELKLLIDTWQKDLLLKRFEIARTLYNTTLSYAVKQYTFMQESKHYRKQLRGYQKAKKTNDSKELKQIAKELTNIRQSFGLSEYQLHAYIKKHQHNYKKHIDSNTSQKIASTVWRAVQDVLFKGSKAHFKRYGMFHSVEGKSNKAGIRFKENIVYWNGLILPVRIRKQDLFVKESLALHTIKYCRLVKKVIRGKHTFYVQLVMDGIPPAKRIPSTGAFRHSYQKKQRVGIDIGPSTIAIVSEETVFIQQLAPEVPLLEKQKRRLLRKLDRSRRSTNPNNFKKDGTIKHGVKLRWTYSKKTIKKTKRTSKKNYIERKASYIKEKHGALANKILSLGDEVYIETMHFKGLAKRTKETKTTIQGKFQSKKRFGKSIGNHAPAMLVEIIHQKLGYTKQTIQKVNTITFRASQYNHVTDRYEKKKLHQRWSQIGSHLVQRDLYSAFLLMNSDPNLQQTNQDLCNKTFTTFLALHNQHIEDLKQVKKTFPLSMGIQQIK</sequence>
<dbReference type="Proteomes" id="UP000596049">
    <property type="component" value="Chromosome"/>
</dbReference>
<accession>A0ABX7AKP8</accession>